<gene>
    <name evidence="13" type="primary">KIP3</name>
    <name evidence="13" type="ORF">IWQ62_001938</name>
</gene>
<dbReference type="InterPro" id="IPR001752">
    <property type="entry name" value="Kinesin_motor_dom"/>
</dbReference>
<feature type="compositionally biased region" description="Polar residues" evidence="11">
    <location>
        <begin position="946"/>
        <end position="984"/>
    </location>
</feature>
<comment type="similarity">
    <text evidence="9">Belongs to the TRAFAC class myosin-kinesin ATPase superfamily. Kinesin family.</text>
</comment>
<evidence type="ECO:0000256" key="10">
    <source>
        <dbReference type="SAM" id="Coils"/>
    </source>
</evidence>
<dbReference type="GO" id="GO:0090307">
    <property type="term" value="P:mitotic spindle assembly"/>
    <property type="evidence" value="ECO:0007669"/>
    <property type="project" value="UniProtKB-ARBA"/>
</dbReference>
<feature type="coiled-coil region" evidence="10">
    <location>
        <begin position="415"/>
        <end position="442"/>
    </location>
</feature>
<dbReference type="CDD" id="cd01370">
    <property type="entry name" value="KISc_KIP3_like"/>
    <property type="match status" value="1"/>
</dbReference>
<dbReference type="EMBL" id="JANBPY010000358">
    <property type="protein sequence ID" value="KAJ1967314.1"/>
    <property type="molecule type" value="Genomic_DNA"/>
</dbReference>
<keyword evidence="4 9" id="KW-0547">Nucleotide-binding</keyword>
<dbReference type="GO" id="GO:0035371">
    <property type="term" value="C:microtubule plus-end"/>
    <property type="evidence" value="ECO:0007669"/>
    <property type="project" value="UniProtKB-ARBA"/>
</dbReference>
<feature type="domain" description="Kinesin motor" evidence="12">
    <location>
        <begin position="29"/>
        <end position="400"/>
    </location>
</feature>
<dbReference type="InterPro" id="IPR027640">
    <property type="entry name" value="Kinesin-like_fam"/>
</dbReference>
<keyword evidence="2" id="KW-0963">Cytoplasm</keyword>
<keyword evidence="14" id="KW-1185">Reference proteome</keyword>
<feature type="binding site" evidence="9">
    <location>
        <begin position="155"/>
        <end position="162"/>
    </location>
    <ligand>
        <name>ATP</name>
        <dbReference type="ChEBI" id="CHEBI:30616"/>
    </ligand>
</feature>
<dbReference type="GO" id="GO:0008574">
    <property type="term" value="F:plus-end-directed microtubule motor activity"/>
    <property type="evidence" value="ECO:0007669"/>
    <property type="project" value="UniProtKB-ARBA"/>
</dbReference>
<feature type="compositionally biased region" description="Polar residues" evidence="11">
    <location>
        <begin position="897"/>
        <end position="919"/>
    </location>
</feature>
<dbReference type="SMART" id="SM00129">
    <property type="entry name" value="KISc"/>
    <property type="match status" value="1"/>
</dbReference>
<dbReference type="InterPro" id="IPR027417">
    <property type="entry name" value="P-loop_NTPase"/>
</dbReference>
<dbReference type="PROSITE" id="PS00411">
    <property type="entry name" value="KINESIN_MOTOR_1"/>
    <property type="match status" value="1"/>
</dbReference>
<evidence type="ECO:0000313" key="14">
    <source>
        <dbReference type="Proteomes" id="UP001150925"/>
    </source>
</evidence>
<feature type="compositionally biased region" description="Polar residues" evidence="11">
    <location>
        <begin position="1007"/>
        <end position="1016"/>
    </location>
</feature>
<keyword evidence="6 10" id="KW-0175">Coiled coil</keyword>
<dbReference type="InterPro" id="IPR019821">
    <property type="entry name" value="Kinesin_motor_CS"/>
</dbReference>
<dbReference type="PROSITE" id="PS50067">
    <property type="entry name" value="KINESIN_MOTOR_2"/>
    <property type="match status" value="1"/>
</dbReference>
<dbReference type="Pfam" id="PF00225">
    <property type="entry name" value="Kinesin"/>
    <property type="match status" value="1"/>
</dbReference>
<feature type="region of interest" description="Disordered" evidence="11">
    <location>
        <begin position="720"/>
        <end position="1078"/>
    </location>
</feature>
<evidence type="ECO:0000256" key="4">
    <source>
        <dbReference type="ARBA" id="ARBA00022741"/>
    </source>
</evidence>
<evidence type="ECO:0000256" key="6">
    <source>
        <dbReference type="ARBA" id="ARBA00023054"/>
    </source>
</evidence>
<comment type="subcellular location">
    <subcellularLocation>
        <location evidence="1">Cytoplasm</location>
        <location evidence="1">Cytoskeleton</location>
    </subcellularLocation>
</comment>
<protein>
    <submittedName>
        <fullName evidence="13">Tubulin-dependent ATPase kip3</fullName>
    </submittedName>
</protein>
<feature type="compositionally biased region" description="Low complexity" evidence="11">
    <location>
        <begin position="750"/>
        <end position="799"/>
    </location>
</feature>
<evidence type="ECO:0000256" key="2">
    <source>
        <dbReference type="ARBA" id="ARBA00022490"/>
    </source>
</evidence>
<evidence type="ECO:0000313" key="13">
    <source>
        <dbReference type="EMBL" id="KAJ1967314.1"/>
    </source>
</evidence>
<sequence>MTVQANHGPTDGGSDLVAKPTGAAGTESAILVTVRVRPFNDKEKAHMSPPSPSRFTFGNHMTTPTTTRNNNKAMRKVVHVVDDRILVFDPPEEDNSPFGRTATPAQANKRHKDVRFAFDRVFNEDASQQEVYAGTTQDLIDAILNGFNATVFAYGATGCGKTHTISGTPTDPGIIFLTMKELFEKIRSFESEKIIEASLSYLEVYNETIRDLLVPEGTSAPSLALREDLKHGVVVAGLSEHTPTTVEDVMELVLLGNKNRTQSPTEANATSSRSHAVLQIRIRQKNRAAGLSSDVVCATLSLIDLAGSERASVSKNRGDRLLEGANINRSLLALANCINALCDEKKKRHIPYRDSKLTRLLKFSLGGNCRTVMIVCCSPASTYYEETHNTLKYANRAKNIKTRVERNTVSVKAHVSQYVKRIKEQSELIQRLQAENATLRNKVGPAAPGNTGGVATLKPSDPRSSTAALQKVEDIRNALATAYDAVRSTEWEYASVSVVADIFTQYRESLGQWRTSISSSGLLDTCTDETTLGSHGAQRVGVQQLLEELENHAGMLHRQLDATSALLTRYRVKAQRSDYTSNLALAKTLTSDQKCRLDLEKRAFELNCTNTRLSRSLELSQTMLFGCHQLLRRFMQEGAQCLTGLDQSAQTLESGTGDVMGTASYLRRLHQTLTTLLQETVDTISESVHHATAAGPAKWQVPPLSPGKLSSQLTANLLVPHPPTIRTSSRATPSRSAPNENRRTVRQLLNGGSRSAASGNSAASSTPTIATSNGGNTRRSRSSVSSTTSGGRSTTVRTSTGGGPSASERRAALRAARHNGLPPLPNGTESKESALTTSTHKRTRGMLSSQPSLETLKPNKRLAGSTGTVSVQQDSTTKSPRTDTSSGLLRVEVPFSPDQSDTSFVSTASFTEGNPASNHENTEPSPRYQPPPLDAVPSRSILKSAVTRSKPSYAQPTVASRSHSLTTSHSGNTRSSSAGPMRNTSARRRSRHTFQPMGPGIPGQTAGGNSLTSQGISGERATGGGTRHRISARRLLEAAKSAKLGAEGSGSGGKGRTTTNTPTTTASGSSIIGFRSLS</sequence>
<feature type="compositionally biased region" description="Polar residues" evidence="11">
    <location>
        <begin position="53"/>
        <end position="68"/>
    </location>
</feature>
<dbReference type="PANTHER" id="PTHR47968:SF13">
    <property type="entry name" value="KINESIN-LIKE PROTEIN KIF19 ISOFORM X1"/>
    <property type="match status" value="1"/>
</dbReference>
<dbReference type="PRINTS" id="PR00380">
    <property type="entry name" value="KINESINHEAVY"/>
</dbReference>
<evidence type="ECO:0000256" key="7">
    <source>
        <dbReference type="ARBA" id="ARBA00023175"/>
    </source>
</evidence>
<dbReference type="SUPFAM" id="SSF52540">
    <property type="entry name" value="P-loop containing nucleoside triphosphate hydrolases"/>
    <property type="match status" value="1"/>
</dbReference>
<comment type="caution">
    <text evidence="13">The sequence shown here is derived from an EMBL/GenBank/DDBJ whole genome shotgun (WGS) entry which is preliminary data.</text>
</comment>
<keyword evidence="5 9" id="KW-0067">ATP-binding</keyword>
<dbReference type="GO" id="GO:0061673">
    <property type="term" value="C:mitotic spindle astral microtubule"/>
    <property type="evidence" value="ECO:0007669"/>
    <property type="project" value="UniProtKB-ARBA"/>
</dbReference>
<dbReference type="Proteomes" id="UP001150925">
    <property type="component" value="Unassembled WGS sequence"/>
</dbReference>
<dbReference type="GO" id="GO:0010970">
    <property type="term" value="P:transport along microtubule"/>
    <property type="evidence" value="ECO:0007669"/>
    <property type="project" value="UniProtKB-ARBA"/>
</dbReference>
<dbReference type="FunFam" id="3.40.850.10:FF:000090">
    <property type="entry name" value="Kinesin-like protein"/>
    <property type="match status" value="1"/>
</dbReference>
<organism evidence="13 14">
    <name type="scientific">Dispira parvispora</name>
    <dbReference type="NCBI Taxonomy" id="1520584"/>
    <lineage>
        <taxon>Eukaryota</taxon>
        <taxon>Fungi</taxon>
        <taxon>Fungi incertae sedis</taxon>
        <taxon>Zoopagomycota</taxon>
        <taxon>Kickxellomycotina</taxon>
        <taxon>Dimargaritomycetes</taxon>
        <taxon>Dimargaritales</taxon>
        <taxon>Dimargaritaceae</taxon>
        <taxon>Dispira</taxon>
    </lineage>
</organism>
<dbReference type="GO" id="GO:0005634">
    <property type="term" value="C:nucleus"/>
    <property type="evidence" value="ECO:0007669"/>
    <property type="project" value="UniProtKB-ARBA"/>
</dbReference>
<evidence type="ECO:0000256" key="1">
    <source>
        <dbReference type="ARBA" id="ARBA00004245"/>
    </source>
</evidence>
<proteinExistence type="inferred from homology"/>
<dbReference type="GO" id="GO:0005524">
    <property type="term" value="F:ATP binding"/>
    <property type="evidence" value="ECO:0007669"/>
    <property type="project" value="UniProtKB-UniRule"/>
</dbReference>
<dbReference type="GO" id="GO:0008017">
    <property type="term" value="F:microtubule binding"/>
    <property type="evidence" value="ECO:0007669"/>
    <property type="project" value="InterPro"/>
</dbReference>
<dbReference type="OrthoDB" id="3176171at2759"/>
<name>A0A9W8AUY8_9FUNG</name>
<dbReference type="AlphaFoldDB" id="A0A9W8AUY8"/>
<feature type="region of interest" description="Disordered" evidence="11">
    <location>
        <begin position="42"/>
        <end position="68"/>
    </location>
</feature>
<evidence type="ECO:0000256" key="9">
    <source>
        <dbReference type="PROSITE-ProRule" id="PRU00283"/>
    </source>
</evidence>
<evidence type="ECO:0000259" key="12">
    <source>
        <dbReference type="PROSITE" id="PS50067"/>
    </source>
</evidence>
<evidence type="ECO:0000256" key="11">
    <source>
        <dbReference type="SAM" id="MobiDB-lite"/>
    </source>
</evidence>
<reference evidence="13" key="1">
    <citation type="submission" date="2022-07" db="EMBL/GenBank/DDBJ databases">
        <title>Phylogenomic reconstructions and comparative analyses of Kickxellomycotina fungi.</title>
        <authorList>
            <person name="Reynolds N.K."/>
            <person name="Stajich J.E."/>
            <person name="Barry K."/>
            <person name="Grigoriev I.V."/>
            <person name="Crous P."/>
            <person name="Smith M.E."/>
        </authorList>
    </citation>
    <scope>NUCLEOTIDE SEQUENCE</scope>
    <source>
        <strain evidence="13">RSA 1196</strain>
    </source>
</reference>
<dbReference type="GO" id="GO:0070462">
    <property type="term" value="P:plus-end specific microtubule depolymerization"/>
    <property type="evidence" value="ECO:0007669"/>
    <property type="project" value="UniProtKB-ARBA"/>
</dbReference>
<evidence type="ECO:0000256" key="5">
    <source>
        <dbReference type="ARBA" id="ARBA00022840"/>
    </source>
</evidence>
<dbReference type="Gene3D" id="3.40.850.10">
    <property type="entry name" value="Kinesin motor domain"/>
    <property type="match status" value="1"/>
</dbReference>
<evidence type="ECO:0000256" key="3">
    <source>
        <dbReference type="ARBA" id="ARBA00022701"/>
    </source>
</evidence>
<dbReference type="InterPro" id="IPR036961">
    <property type="entry name" value="Kinesin_motor_dom_sf"/>
</dbReference>
<feature type="region of interest" description="Disordered" evidence="11">
    <location>
        <begin position="1"/>
        <end position="21"/>
    </location>
</feature>
<keyword evidence="3" id="KW-0493">Microtubule</keyword>
<evidence type="ECO:0000256" key="8">
    <source>
        <dbReference type="ARBA" id="ARBA00023212"/>
    </source>
</evidence>
<feature type="compositionally biased region" description="Polar residues" evidence="11">
    <location>
        <begin position="865"/>
        <end position="887"/>
    </location>
</feature>
<dbReference type="GO" id="GO:0033047">
    <property type="term" value="P:regulation of mitotic sister chromatid segregation"/>
    <property type="evidence" value="ECO:0007669"/>
    <property type="project" value="UniProtKB-ARBA"/>
</dbReference>
<keyword evidence="8" id="KW-0206">Cytoskeleton</keyword>
<dbReference type="PANTHER" id="PTHR47968">
    <property type="entry name" value="CENTROMERE PROTEIN E"/>
    <property type="match status" value="1"/>
</dbReference>
<accession>A0A9W8AUY8</accession>
<dbReference type="GO" id="GO:0051656">
    <property type="term" value="P:establishment of organelle localization"/>
    <property type="evidence" value="ECO:0007669"/>
    <property type="project" value="UniProtKB-ARBA"/>
</dbReference>
<feature type="compositionally biased region" description="Low complexity" evidence="11">
    <location>
        <begin position="724"/>
        <end position="738"/>
    </location>
</feature>
<keyword evidence="7 9" id="KW-0505">Motor protein</keyword>